<reference evidence="2" key="1">
    <citation type="submission" date="2023-07" db="EMBL/GenBank/DDBJ databases">
        <title>Black Yeasts Isolated from many extreme environments.</title>
        <authorList>
            <person name="Coleine C."/>
            <person name="Stajich J.E."/>
            <person name="Selbmann L."/>
        </authorList>
    </citation>
    <scope>NUCLEOTIDE SEQUENCE</scope>
    <source>
        <strain evidence="2">CCFEE 5485</strain>
    </source>
</reference>
<proteinExistence type="predicted"/>
<gene>
    <name evidence="2" type="ORF">LTR78_002888</name>
</gene>
<dbReference type="Proteomes" id="UP001274830">
    <property type="component" value="Unassembled WGS sequence"/>
</dbReference>
<accession>A0AAE1C484</accession>
<comment type="caution">
    <text evidence="2">The sequence shown here is derived from an EMBL/GenBank/DDBJ whole genome shotgun (WGS) entry which is preliminary data.</text>
</comment>
<organism evidence="2 3">
    <name type="scientific">Recurvomyces mirabilis</name>
    <dbReference type="NCBI Taxonomy" id="574656"/>
    <lineage>
        <taxon>Eukaryota</taxon>
        <taxon>Fungi</taxon>
        <taxon>Dikarya</taxon>
        <taxon>Ascomycota</taxon>
        <taxon>Pezizomycotina</taxon>
        <taxon>Dothideomycetes</taxon>
        <taxon>Dothideomycetidae</taxon>
        <taxon>Mycosphaerellales</taxon>
        <taxon>Teratosphaeriaceae</taxon>
        <taxon>Recurvomyces</taxon>
    </lineage>
</organism>
<feature type="signal peptide" evidence="1">
    <location>
        <begin position="1"/>
        <end position="24"/>
    </location>
</feature>
<keyword evidence="3" id="KW-1185">Reference proteome</keyword>
<name>A0AAE1C484_9PEZI</name>
<keyword evidence="1" id="KW-0732">Signal</keyword>
<dbReference type="EMBL" id="JAUTXT010000007">
    <property type="protein sequence ID" value="KAK3677350.1"/>
    <property type="molecule type" value="Genomic_DNA"/>
</dbReference>
<dbReference type="AlphaFoldDB" id="A0AAE1C484"/>
<feature type="chain" id="PRO_5042099283" evidence="1">
    <location>
        <begin position="25"/>
        <end position="191"/>
    </location>
</feature>
<evidence type="ECO:0000313" key="3">
    <source>
        <dbReference type="Proteomes" id="UP001274830"/>
    </source>
</evidence>
<sequence length="191" mass="20985">MAPITHSAALRLLTIFYLSLAVTASPLGPWRPSSPSADLAHSDSGRQIIFQDPVTYSSPTAQPRSLNYLDASANSVGLLITGEDAEGEEEAAHVWLPLGKRVRTLDAPELPLRPLTARITTMIRSSPQIATPEHLERVVCRIFPKQVRLAWEIETQDPDSVPIIVRRTDELLRLVSRSGKPVGEVEAYECA</sequence>
<protein>
    <submittedName>
        <fullName evidence="2">Uncharacterized protein</fullName>
    </submittedName>
</protein>
<evidence type="ECO:0000256" key="1">
    <source>
        <dbReference type="SAM" id="SignalP"/>
    </source>
</evidence>
<evidence type="ECO:0000313" key="2">
    <source>
        <dbReference type="EMBL" id="KAK3677350.1"/>
    </source>
</evidence>